<dbReference type="Proteomes" id="UP000504634">
    <property type="component" value="Unplaced"/>
</dbReference>
<keyword evidence="8" id="KW-0931">ER-Golgi transport</keyword>
<keyword evidence="10 15" id="KW-1133">Transmembrane helix</keyword>
<organism evidence="17 18">
    <name type="scientific">Drosophila lebanonensis</name>
    <name type="common">Fruit fly</name>
    <name type="synonym">Scaptodrosophila lebanonensis</name>
    <dbReference type="NCBI Taxonomy" id="7225"/>
    <lineage>
        <taxon>Eukaryota</taxon>
        <taxon>Metazoa</taxon>
        <taxon>Ecdysozoa</taxon>
        <taxon>Arthropoda</taxon>
        <taxon>Hexapoda</taxon>
        <taxon>Insecta</taxon>
        <taxon>Pterygota</taxon>
        <taxon>Neoptera</taxon>
        <taxon>Endopterygota</taxon>
        <taxon>Diptera</taxon>
        <taxon>Brachycera</taxon>
        <taxon>Muscomorpha</taxon>
        <taxon>Ephydroidea</taxon>
        <taxon>Drosophilidae</taxon>
        <taxon>Scaptodrosophila</taxon>
    </lineage>
</organism>
<evidence type="ECO:0000256" key="15">
    <source>
        <dbReference type="SAM" id="Phobius"/>
    </source>
</evidence>
<keyword evidence="17" id="KW-1185">Reference proteome</keyword>
<keyword evidence="7" id="KW-0256">Endoplasmic reticulum</keyword>
<dbReference type="Gene3D" id="1.20.5.110">
    <property type="match status" value="1"/>
</dbReference>
<evidence type="ECO:0000256" key="1">
    <source>
        <dbReference type="ARBA" id="ARBA00003746"/>
    </source>
</evidence>
<sequence length="403" mass="46278">MDITQQFKASVMTVRLHRKSEMTSNKTQDKQQQQQQKRIKSGGSGASGLRDDFAKQAKDVCNKISTLRNVLIENRTAYMRIGQHLKSAAHMTDSQRDLIDRESEKFVTYYTQHLAKMRSDWKSAKRKPQERQHIEAVLDLLVSYLHSVEQIYLDQKKYRVQHELETYRLLKLAADKKKIPVRPAGAKSGKLKKRQLSNASATASDEEQPDATQQVEAEDHGEDNDWNNDSWAEWDDNDNENDEKLVNGSPLKGGHKPRLRKRSQASKQIDSSAKVALDEELQKSAQQQADDEDVLSAEDMQLFEAENVHIYNMLQGVSEEVEQIEKNVVDIAQLQDIFTEKVAIQQHNIERIASAVVGTTENVKDANEQIRQATQRNAGLRVWSLFFLLVMSFSLLFLDWYYD</sequence>
<dbReference type="PANTHER" id="PTHR15959">
    <property type="entry name" value="SYNTAXIN-18"/>
    <property type="match status" value="1"/>
</dbReference>
<gene>
    <name evidence="18" type="primary">LOC115623792</name>
</gene>
<name>A0A6J2TDX2_DROLE</name>
<comment type="similarity">
    <text evidence="3">Belongs to the syntaxin family.</text>
</comment>
<feature type="compositionally biased region" description="Acidic residues" evidence="14">
    <location>
        <begin position="219"/>
        <end position="241"/>
    </location>
</feature>
<evidence type="ECO:0000256" key="4">
    <source>
        <dbReference type="ARBA" id="ARBA00019409"/>
    </source>
</evidence>
<dbReference type="GO" id="GO:0005789">
    <property type="term" value="C:endoplasmic reticulum membrane"/>
    <property type="evidence" value="ECO:0007669"/>
    <property type="project" value="UniProtKB-SubCell"/>
</dbReference>
<accession>A0A6J2TDX2</accession>
<dbReference type="RefSeq" id="XP_030374194.1">
    <property type="nucleotide sequence ID" value="XM_030518334.1"/>
</dbReference>
<evidence type="ECO:0000256" key="8">
    <source>
        <dbReference type="ARBA" id="ARBA00022892"/>
    </source>
</evidence>
<evidence type="ECO:0000313" key="17">
    <source>
        <dbReference type="Proteomes" id="UP000504634"/>
    </source>
</evidence>
<keyword evidence="9" id="KW-0653">Protein transport</keyword>
<feature type="region of interest" description="Disordered" evidence="14">
    <location>
        <begin position="17"/>
        <end position="49"/>
    </location>
</feature>
<evidence type="ECO:0000256" key="13">
    <source>
        <dbReference type="ARBA" id="ARBA00046280"/>
    </source>
</evidence>
<evidence type="ECO:0000256" key="10">
    <source>
        <dbReference type="ARBA" id="ARBA00022989"/>
    </source>
</evidence>
<evidence type="ECO:0000256" key="6">
    <source>
        <dbReference type="ARBA" id="ARBA00022692"/>
    </source>
</evidence>
<dbReference type="FunFam" id="1.20.5.110:FF:000015">
    <property type="entry name" value="Syntaxin-18, putative"/>
    <property type="match status" value="1"/>
</dbReference>
<evidence type="ECO:0000256" key="5">
    <source>
        <dbReference type="ARBA" id="ARBA00022448"/>
    </source>
</evidence>
<keyword evidence="5" id="KW-0813">Transport</keyword>
<evidence type="ECO:0000313" key="18">
    <source>
        <dbReference type="RefSeq" id="XP_030374194.1"/>
    </source>
</evidence>
<keyword evidence="6 15" id="KW-0812">Transmembrane</keyword>
<evidence type="ECO:0000256" key="11">
    <source>
        <dbReference type="ARBA" id="ARBA00023054"/>
    </source>
</evidence>
<dbReference type="PANTHER" id="PTHR15959:SF0">
    <property type="entry name" value="SYNTAXIN-18"/>
    <property type="match status" value="1"/>
</dbReference>
<feature type="region of interest" description="Disordered" evidence="14">
    <location>
        <begin position="181"/>
        <end position="270"/>
    </location>
</feature>
<evidence type="ECO:0000259" key="16">
    <source>
        <dbReference type="PROSITE" id="PS50192"/>
    </source>
</evidence>
<dbReference type="InterPro" id="IPR019529">
    <property type="entry name" value="Syntaxin-18_N"/>
</dbReference>
<dbReference type="GeneID" id="115623792"/>
<evidence type="ECO:0000256" key="14">
    <source>
        <dbReference type="SAM" id="MobiDB-lite"/>
    </source>
</evidence>
<dbReference type="PROSITE" id="PS50192">
    <property type="entry name" value="T_SNARE"/>
    <property type="match status" value="1"/>
</dbReference>
<dbReference type="GO" id="GO:0031201">
    <property type="term" value="C:SNARE complex"/>
    <property type="evidence" value="ECO:0007669"/>
    <property type="project" value="TreeGrafter"/>
</dbReference>
<proteinExistence type="inferred from homology"/>
<evidence type="ECO:0000256" key="7">
    <source>
        <dbReference type="ARBA" id="ARBA00022824"/>
    </source>
</evidence>
<evidence type="ECO:0000256" key="12">
    <source>
        <dbReference type="ARBA" id="ARBA00023136"/>
    </source>
</evidence>
<comment type="subcellular location">
    <subcellularLocation>
        <location evidence="13">Endomembrane system</location>
        <topology evidence="13">Single-pass type IV membrane protein</topology>
    </subcellularLocation>
    <subcellularLocation>
        <location evidence="2">Endoplasmic reticulum membrane</location>
        <topology evidence="2">Single-pass membrane protein</topology>
    </subcellularLocation>
</comment>
<dbReference type="CTD" id="42933"/>
<dbReference type="SUPFAM" id="SSF58038">
    <property type="entry name" value="SNARE fusion complex"/>
    <property type="match status" value="1"/>
</dbReference>
<reference evidence="18" key="1">
    <citation type="submission" date="2025-08" db="UniProtKB">
        <authorList>
            <consortium name="RefSeq"/>
        </authorList>
    </citation>
    <scope>IDENTIFICATION</scope>
    <source>
        <strain evidence="18">11010-0011.00</strain>
        <tissue evidence="18">Whole body</tissue>
    </source>
</reference>
<dbReference type="Pfam" id="PF10496">
    <property type="entry name" value="Syntaxin-18_N"/>
    <property type="match status" value="1"/>
</dbReference>
<dbReference type="GO" id="GO:0006890">
    <property type="term" value="P:retrograde vesicle-mediated transport, Golgi to endoplasmic reticulum"/>
    <property type="evidence" value="ECO:0007669"/>
    <property type="project" value="TreeGrafter"/>
</dbReference>
<dbReference type="InterPro" id="IPR000727">
    <property type="entry name" value="T_SNARE_dom"/>
</dbReference>
<dbReference type="AlphaFoldDB" id="A0A6J2TDX2"/>
<keyword evidence="12 15" id="KW-0472">Membrane</keyword>
<evidence type="ECO:0000256" key="9">
    <source>
        <dbReference type="ARBA" id="ARBA00022927"/>
    </source>
</evidence>
<protein>
    <recommendedName>
        <fullName evidence="4">Syntaxin-18</fullName>
    </recommendedName>
</protein>
<feature type="compositionally biased region" description="Basic residues" evidence="14">
    <location>
        <begin position="253"/>
        <end position="264"/>
    </location>
</feature>
<keyword evidence="11" id="KW-0175">Coiled coil</keyword>
<comment type="function">
    <text evidence="1">Syntaxin that may be involved in targeting and fusion of Golgi-derived retrograde transport vesicles with the ER.</text>
</comment>
<feature type="transmembrane region" description="Helical" evidence="15">
    <location>
        <begin position="382"/>
        <end position="402"/>
    </location>
</feature>
<evidence type="ECO:0000256" key="3">
    <source>
        <dbReference type="ARBA" id="ARBA00009063"/>
    </source>
</evidence>
<dbReference type="OrthoDB" id="342981at2759"/>
<evidence type="ECO:0000256" key="2">
    <source>
        <dbReference type="ARBA" id="ARBA00004389"/>
    </source>
</evidence>
<dbReference type="GO" id="GO:0015031">
    <property type="term" value="P:protein transport"/>
    <property type="evidence" value="ECO:0007669"/>
    <property type="project" value="UniProtKB-KW"/>
</dbReference>
<feature type="domain" description="T-SNARE coiled-coil homology" evidence="16">
    <location>
        <begin position="311"/>
        <end position="373"/>
    </location>
</feature>
<dbReference type="CDD" id="cd15850">
    <property type="entry name" value="SNARE_syntaxin18"/>
    <property type="match status" value="1"/>
</dbReference>